<dbReference type="RefSeq" id="XP_025347536.1">
    <property type="nucleotide sequence ID" value="XM_025492640.1"/>
</dbReference>
<evidence type="ECO:0000256" key="1">
    <source>
        <dbReference type="SAM" id="MobiDB-lite"/>
    </source>
</evidence>
<feature type="region of interest" description="Disordered" evidence="1">
    <location>
        <begin position="167"/>
        <end position="189"/>
    </location>
</feature>
<evidence type="ECO:0000313" key="3">
    <source>
        <dbReference type="Proteomes" id="UP000245942"/>
    </source>
</evidence>
<dbReference type="Proteomes" id="UP000245942">
    <property type="component" value="Unassembled WGS sequence"/>
</dbReference>
<organism evidence="2 3">
    <name type="scientific">Pseudomicrostroma glucosiphilum</name>
    <dbReference type="NCBI Taxonomy" id="1684307"/>
    <lineage>
        <taxon>Eukaryota</taxon>
        <taxon>Fungi</taxon>
        <taxon>Dikarya</taxon>
        <taxon>Basidiomycota</taxon>
        <taxon>Ustilaginomycotina</taxon>
        <taxon>Exobasidiomycetes</taxon>
        <taxon>Microstromatales</taxon>
        <taxon>Microstromatales incertae sedis</taxon>
        <taxon>Pseudomicrostroma</taxon>
    </lineage>
</organism>
<dbReference type="AlphaFoldDB" id="A0A316U569"/>
<dbReference type="EMBL" id="KZ819328">
    <property type="protein sequence ID" value="PWN20376.1"/>
    <property type="molecule type" value="Genomic_DNA"/>
</dbReference>
<protein>
    <submittedName>
        <fullName evidence="2">Uncharacterized protein</fullName>
    </submittedName>
</protein>
<evidence type="ECO:0000313" key="2">
    <source>
        <dbReference type="EMBL" id="PWN20376.1"/>
    </source>
</evidence>
<feature type="region of interest" description="Disordered" evidence="1">
    <location>
        <begin position="848"/>
        <end position="894"/>
    </location>
</feature>
<sequence>MAGAFGSFVNAASQKISMGLKASPYRKRSFDEDFEDLSSRGSPALYDKFTRKLFDKLTWNVIHGSIIKQGTRKAKIMMGKDPGGDIVVHRSIADHTDDAIDVRAAASGPGGAIADAISKSTLIDGFKKTLEPRQSSEDPQMQRLVTGILRGPMTGQGTQYFMQKMGKDPFGSNKRDLASSEEGEASVDRRGSDALFRKFQKKLERRDQVDKLVWNGISGALNKQGTMWAERKMGKDHTAFEGSHPNYNNPRDLVTANNEVEAAGYVARAGTYPDGSSDLLSGIEVRHVPDVTSRSDGGDVDAPQERDEGANETLSDRASDESTTVERDDDEEEEDKSLSRRSFDDLDASAAAIEERQEPILEGTQEPLEARMLRNPFTGQYYGSSSFGSDKSKSSPPASPPRQGSPARAKSPARSKSPARAASPARGRSPTRAKSPARYESPPPPSAERLEELRFARAARANSAAQNAAYGKSAKSKLSRREESDNVMDFLGRSFIDGQSDLEMDAVDKRLSTAFALKTAWKHGMPMAKKFVVPAAKKFGPKYAKMAMKHGKPLAGKFAKNVGPKASTYGAKFAGKFGPKASLYGSKFAAKFGPAAQKYAGPTFTKYGGKFADKFGPAAKKYAGPTFTKYGSRFAEKFAVPWGKSVGAKFKMPTVFRRDLSEESGSQLTDGGYIASRAPIELEGSRIYESPSPALLSRGEGFEAIDEEALRQRGTMSSGAWWLAKKTMLNNPAGMGLRGAWWLGKKVVGKGSSKAAVKGLEKGAKKGTKSSSWFWRRQTAPRAGRVSDDENDGNDAPLPPRGVDDSTHNTYALLERDVEDAKSPYVSPVPRDASFADASTHSTLKKLVERSTTPVDDEDGQVATRTIRFKSEGGHARQPRRRPALPPAPRQRIVDWSRRDVMAAAPQPQDQSYISVRQAEPHPQHQGHPISPDSKPQPKPQPKPDPKPQSKSAPKPPPPPQRTAWQQTVRYAKVTKDALVDLAGCNIMGSFNVWTYCKPIPGKRPMYDEAGMWPV</sequence>
<accession>A0A316U569</accession>
<feature type="region of interest" description="Disordered" evidence="1">
    <location>
        <begin position="918"/>
        <end position="965"/>
    </location>
</feature>
<dbReference type="GeneID" id="37014374"/>
<feature type="compositionally biased region" description="Low complexity" evidence="1">
    <location>
        <begin position="404"/>
        <end position="433"/>
    </location>
</feature>
<keyword evidence="3" id="KW-1185">Reference proteome</keyword>
<gene>
    <name evidence="2" type="ORF">BCV69DRAFT_283252</name>
</gene>
<reference evidence="2 3" key="1">
    <citation type="journal article" date="2018" name="Mol. Biol. Evol.">
        <title>Broad Genomic Sampling Reveals a Smut Pathogenic Ancestry of the Fungal Clade Ustilaginomycotina.</title>
        <authorList>
            <person name="Kijpornyongpan T."/>
            <person name="Mondo S.J."/>
            <person name="Barry K."/>
            <person name="Sandor L."/>
            <person name="Lee J."/>
            <person name="Lipzen A."/>
            <person name="Pangilinan J."/>
            <person name="LaButti K."/>
            <person name="Hainaut M."/>
            <person name="Henrissat B."/>
            <person name="Grigoriev I.V."/>
            <person name="Spatafora J.W."/>
            <person name="Aime M.C."/>
        </authorList>
    </citation>
    <scope>NUCLEOTIDE SEQUENCE [LARGE SCALE GENOMIC DNA]</scope>
    <source>
        <strain evidence="2 3">MCA 4718</strain>
    </source>
</reference>
<name>A0A316U569_9BASI</name>
<feature type="compositionally biased region" description="Basic and acidic residues" evidence="1">
    <location>
        <begin position="303"/>
        <end position="326"/>
    </location>
</feature>
<proteinExistence type="predicted"/>
<feature type="region of interest" description="Disordered" evidence="1">
    <location>
        <begin position="768"/>
        <end position="807"/>
    </location>
</feature>
<feature type="region of interest" description="Disordered" evidence="1">
    <location>
        <begin position="288"/>
        <end position="448"/>
    </location>
</feature>